<dbReference type="Proteomes" id="UP001500731">
    <property type="component" value="Unassembled WGS sequence"/>
</dbReference>
<dbReference type="InterPro" id="IPR011990">
    <property type="entry name" value="TPR-like_helical_dom_sf"/>
</dbReference>
<organism evidence="3 4">
    <name type="scientific">Microbacterium panaciterrae</name>
    <dbReference type="NCBI Taxonomy" id="985759"/>
    <lineage>
        <taxon>Bacteria</taxon>
        <taxon>Bacillati</taxon>
        <taxon>Actinomycetota</taxon>
        <taxon>Actinomycetes</taxon>
        <taxon>Micrococcales</taxon>
        <taxon>Microbacteriaceae</taxon>
        <taxon>Microbacterium</taxon>
    </lineage>
</organism>
<evidence type="ECO:0000256" key="1">
    <source>
        <dbReference type="ARBA" id="ARBA00023125"/>
    </source>
</evidence>
<evidence type="ECO:0000313" key="4">
    <source>
        <dbReference type="Proteomes" id="UP001500731"/>
    </source>
</evidence>
<dbReference type="Gene3D" id="1.25.40.10">
    <property type="entry name" value="Tetratricopeptide repeat domain"/>
    <property type="match status" value="2"/>
</dbReference>
<feature type="domain" description="HTH luxR-type" evidence="2">
    <location>
        <begin position="468"/>
        <end position="533"/>
    </location>
</feature>
<dbReference type="InterPro" id="IPR016032">
    <property type="entry name" value="Sig_transdc_resp-reg_C-effctor"/>
</dbReference>
<name>A0ABP8PLK7_9MICO</name>
<dbReference type="InterPro" id="IPR036388">
    <property type="entry name" value="WH-like_DNA-bd_sf"/>
</dbReference>
<reference evidence="4" key="1">
    <citation type="journal article" date="2019" name="Int. J. Syst. Evol. Microbiol.">
        <title>The Global Catalogue of Microorganisms (GCM) 10K type strain sequencing project: providing services to taxonomists for standard genome sequencing and annotation.</title>
        <authorList>
            <consortium name="The Broad Institute Genomics Platform"/>
            <consortium name="The Broad Institute Genome Sequencing Center for Infectious Disease"/>
            <person name="Wu L."/>
            <person name="Ma J."/>
        </authorList>
    </citation>
    <scope>NUCLEOTIDE SEQUENCE [LARGE SCALE GENOMIC DNA]</scope>
    <source>
        <strain evidence="4">JCM 17839</strain>
    </source>
</reference>
<dbReference type="SUPFAM" id="SSF48452">
    <property type="entry name" value="TPR-like"/>
    <property type="match status" value="2"/>
</dbReference>
<dbReference type="PRINTS" id="PR00038">
    <property type="entry name" value="HTHLUXR"/>
</dbReference>
<dbReference type="SMART" id="SM00421">
    <property type="entry name" value="HTH_LUXR"/>
    <property type="match status" value="1"/>
</dbReference>
<dbReference type="PROSITE" id="PS00622">
    <property type="entry name" value="HTH_LUXR_1"/>
    <property type="match status" value="1"/>
</dbReference>
<protein>
    <recommendedName>
        <fullName evidence="2">HTH luxR-type domain-containing protein</fullName>
    </recommendedName>
</protein>
<dbReference type="CDD" id="cd06170">
    <property type="entry name" value="LuxR_C_like"/>
    <property type="match status" value="1"/>
</dbReference>
<keyword evidence="4" id="KW-1185">Reference proteome</keyword>
<dbReference type="InterPro" id="IPR000792">
    <property type="entry name" value="Tscrpt_reg_LuxR_C"/>
</dbReference>
<sequence length="538" mass="57691">MRMAIRGTPVMDWTGRFDRLVAREALLGAAELEDLGQAAWFTGRDEVSARAWERAHLAFLDAGDLAAAVRCVFWLSFTHHEHGEPVLARTWMGRLLELCARADADPRTDAFQELCLAVARFAQGDVAGSAPLYRRAAELAVAVADGDLDALATMGLGRALVQLGQAEEGFDCLDRVMLLIGSGRVSDRAAGPAFCAVVASLLARGDLERARVWTRDLGDWCDTQRGLEPFRGECTLHRATVMQLGGEWSAAAKAAEQVCRTEKRPETLGNAWYRAAELHRVAGRAAQARDAFRRAAALGTQIQPGLALLHRDAGELDTAWSGLERARASVLGPAERAEVLAAAVLVALDRGRIPAARIAVEELGACAAVFNTLSMRALAAQARGAVALREGKAAEAQTLLRAAWLDWRHLDAPHAAALVRVAIGSAARAAGDEEGAQLEFDAARAVLEPLGAVPDLVRLERLAVTSPPTPADPGLSRREREVLELVARGWSNRRIAEHLFLSDRTVARHVGSILSKLEVPSRSAATAYAYAHGLVAAA</sequence>
<comment type="caution">
    <text evidence="3">The sequence shown here is derived from an EMBL/GenBank/DDBJ whole genome shotgun (WGS) entry which is preliminary data.</text>
</comment>
<accession>A0ABP8PLK7</accession>
<dbReference type="SUPFAM" id="SSF46894">
    <property type="entry name" value="C-terminal effector domain of the bipartite response regulators"/>
    <property type="match status" value="1"/>
</dbReference>
<dbReference type="PANTHER" id="PTHR43214">
    <property type="entry name" value="TWO-COMPONENT RESPONSE REGULATOR"/>
    <property type="match status" value="1"/>
</dbReference>
<evidence type="ECO:0000259" key="2">
    <source>
        <dbReference type="PROSITE" id="PS50043"/>
    </source>
</evidence>
<dbReference type="PANTHER" id="PTHR43214:SF43">
    <property type="entry name" value="TWO-COMPONENT RESPONSE REGULATOR"/>
    <property type="match status" value="1"/>
</dbReference>
<gene>
    <name evidence="3" type="ORF">GCM10023171_30840</name>
</gene>
<keyword evidence="1" id="KW-0238">DNA-binding</keyword>
<dbReference type="Gene3D" id="1.10.10.10">
    <property type="entry name" value="Winged helix-like DNA-binding domain superfamily/Winged helix DNA-binding domain"/>
    <property type="match status" value="1"/>
</dbReference>
<dbReference type="Pfam" id="PF00196">
    <property type="entry name" value="GerE"/>
    <property type="match status" value="1"/>
</dbReference>
<evidence type="ECO:0000313" key="3">
    <source>
        <dbReference type="EMBL" id="GAA4489637.1"/>
    </source>
</evidence>
<dbReference type="EMBL" id="BAABGP010000022">
    <property type="protein sequence ID" value="GAA4489637.1"/>
    <property type="molecule type" value="Genomic_DNA"/>
</dbReference>
<dbReference type="InterPro" id="IPR039420">
    <property type="entry name" value="WalR-like"/>
</dbReference>
<proteinExistence type="predicted"/>
<dbReference type="PROSITE" id="PS50043">
    <property type="entry name" value="HTH_LUXR_2"/>
    <property type="match status" value="1"/>
</dbReference>